<dbReference type="Proteomes" id="UP000092445">
    <property type="component" value="Unassembled WGS sequence"/>
</dbReference>
<feature type="compositionally biased region" description="Polar residues" evidence="1">
    <location>
        <begin position="415"/>
        <end position="425"/>
    </location>
</feature>
<protein>
    <recommendedName>
        <fullName evidence="5">Secreted protein</fullName>
    </recommendedName>
</protein>
<name>A0A1B0ACM6_GLOPL</name>
<feature type="region of interest" description="Disordered" evidence="1">
    <location>
        <begin position="415"/>
        <end position="448"/>
    </location>
</feature>
<evidence type="ECO:0000313" key="3">
    <source>
        <dbReference type="EnsemblMetazoa" id="GPAI041313-PA"/>
    </source>
</evidence>
<evidence type="ECO:0008006" key="5">
    <source>
        <dbReference type="Google" id="ProtNLM"/>
    </source>
</evidence>
<keyword evidence="4" id="KW-1185">Reference proteome</keyword>
<proteinExistence type="predicted"/>
<feature type="compositionally biased region" description="Polar residues" evidence="1">
    <location>
        <begin position="308"/>
        <end position="319"/>
    </location>
</feature>
<feature type="chain" id="PRO_5008403731" description="Secreted protein" evidence="2">
    <location>
        <begin position="22"/>
        <end position="479"/>
    </location>
</feature>
<reference evidence="4" key="1">
    <citation type="submission" date="2014-03" db="EMBL/GenBank/DDBJ databases">
        <authorList>
            <person name="Aksoy S."/>
            <person name="Warren W."/>
            <person name="Wilson R.K."/>
        </authorList>
    </citation>
    <scope>NUCLEOTIDE SEQUENCE [LARGE SCALE GENOMIC DNA]</scope>
    <source>
        <strain evidence="4">IAEA</strain>
    </source>
</reference>
<sequence length="479" mass="54502">MYLIKVLITLAAAISTLKVNANESKEFNETLTIDTYIEFYKRQHSARIRNFKNRLRAFMSIYENKIELIREQERFLYYHRQFLESNLYTMEYLSGLNKHCIARYRGNVPSVTSIRQTMELCVEMAKDNSKNLLNNAQQTVDHLNEYYETTFLNAAAKIRTMKNDGLALLDDEVLKANEYVHEIKRRFDNDLESAEFQARAFTKLALNCSLSVHFDTAIALVEVKSKIQSCLKGQEFCTCKDTYACNNVKEVKPAVLSAKSIFTSNEVDSSKKSKTCILLKTETEHDLFNITRKPGQHEKPEKLPGSLSAHQIQGSQVLSSSNLPKQSFEPVTFSSSLLTQEIKKIEKPPMSLLAQESLHGSRFGQQNHDSEPARSSLLAQPSLHKSLLAKQSLPDPLLAKQSFPSSRLEKQNLLSPLPTHQTQKSKMLPSSPLTKQKKDSDSKVAGLPESDMEVAEIFWKSRFEQQRQAAESLWNSHGL</sequence>
<evidence type="ECO:0000313" key="4">
    <source>
        <dbReference type="Proteomes" id="UP000092445"/>
    </source>
</evidence>
<organism evidence="3 4">
    <name type="scientific">Glossina pallidipes</name>
    <name type="common">Tsetse fly</name>
    <dbReference type="NCBI Taxonomy" id="7398"/>
    <lineage>
        <taxon>Eukaryota</taxon>
        <taxon>Metazoa</taxon>
        <taxon>Ecdysozoa</taxon>
        <taxon>Arthropoda</taxon>
        <taxon>Hexapoda</taxon>
        <taxon>Insecta</taxon>
        <taxon>Pterygota</taxon>
        <taxon>Neoptera</taxon>
        <taxon>Endopterygota</taxon>
        <taxon>Diptera</taxon>
        <taxon>Brachycera</taxon>
        <taxon>Muscomorpha</taxon>
        <taxon>Hippoboscoidea</taxon>
        <taxon>Glossinidae</taxon>
        <taxon>Glossina</taxon>
    </lineage>
</organism>
<accession>A0A1B0ACM6</accession>
<feature type="region of interest" description="Disordered" evidence="1">
    <location>
        <begin position="288"/>
        <end position="319"/>
    </location>
</feature>
<evidence type="ECO:0000256" key="1">
    <source>
        <dbReference type="SAM" id="MobiDB-lite"/>
    </source>
</evidence>
<reference evidence="3" key="2">
    <citation type="submission" date="2020-05" db="UniProtKB">
        <authorList>
            <consortium name="EnsemblMetazoa"/>
        </authorList>
    </citation>
    <scope>IDENTIFICATION</scope>
    <source>
        <strain evidence="3">IAEA</strain>
    </source>
</reference>
<dbReference type="AlphaFoldDB" id="A0A1B0ACM6"/>
<dbReference type="EnsemblMetazoa" id="GPAI041313-RA">
    <property type="protein sequence ID" value="GPAI041313-PA"/>
    <property type="gene ID" value="GPAI041313"/>
</dbReference>
<feature type="signal peptide" evidence="2">
    <location>
        <begin position="1"/>
        <end position="21"/>
    </location>
</feature>
<dbReference type="VEuPathDB" id="VectorBase:GPAI041313"/>
<evidence type="ECO:0000256" key="2">
    <source>
        <dbReference type="SAM" id="SignalP"/>
    </source>
</evidence>
<keyword evidence="2" id="KW-0732">Signal</keyword>